<keyword evidence="10" id="KW-1185">Reference proteome</keyword>
<dbReference type="Gene3D" id="2.60.40.1120">
    <property type="entry name" value="Carboxypeptidase-like, regulatory domain"/>
    <property type="match status" value="1"/>
</dbReference>
<keyword evidence="6" id="KW-0998">Cell outer membrane</keyword>
<dbReference type="EnsemblBacteria" id="ABF43189">
    <property type="protein sequence ID" value="ABF43189"/>
    <property type="gene ID" value="Acid345_4189"/>
</dbReference>
<dbReference type="InterPro" id="IPR057601">
    <property type="entry name" value="Oar-like_b-barrel"/>
</dbReference>
<dbReference type="STRING" id="204669.Acid345_4189"/>
<evidence type="ECO:0000256" key="1">
    <source>
        <dbReference type="ARBA" id="ARBA00004571"/>
    </source>
</evidence>
<sequence length="1105" mass="119818">MYQKIGTRSVAIVSLMLLILTFAVTGLGQTSKGIIGGTVTDNSGAVVVGAQITATNLDTGDSRTVQSGPTGAFRMEALNLGKYKVTVGYQGFQTQTVTGLEVAGSVMTPLDIRLQIASGTATEITVSADTNQVQTENGELSGSIGSKELSDLPISSLNPIQLALTQPGVIDNNGRGSTNGQGFSVAGGRPQSNNFLIDGQDNNDNSIQGQAFQPQNPNAVQEVAIMTNSYSAEFGRGGSSVTNVIFKSGTNQYHGTLSELYSGSGLDAIDAANGLAGMKDGGDCNRAPNYAPCKGRYDTHTFGFTVGGPIVKDKLFAFGSGLWNRTYGNEVSSTFTIPTANGAAQLSSYGSTNANLMLQYLGNIRGGSNIQNVATGIASMPFVEMGDATRIVPEQSTDTQWNVKVDYLPHQSDSITFHYLHDRGYFSPDWFANSSSVLPNFETYQGGPSWISGGSWTHTFSSNKVNEFRVSYGHLGFTFAPTAGTTANPLYPLPYLSLSSPSTFPLLGTDSGFPQGRSHRTLQLQEAFSITKGAHTVKMGVDIAHISVTDDIPINSRGWITFSAGGGYSALGNFLDNYTGRSGQALDIQIGNPRVEPTLLQSGYYVQDNWKIKSNLTLNLGLRYEYQTNPENSLTYPAVKPIMGGEVAFPTVVKADQQYMHFAPRIGFAYTPDFWPSLFGDGKTVIRGGYGIFYDALYTNILDNTASSSPNSIDVPLYGRNGGARGYASATDLFNSLDPVVSPFNTVTSVSQRMTNPRTTQWNLDVQRELPWNLLATVAYIGSRGQKLLVNDDYNPFGGYDATTGAYIPRYNSDRGAMAIRTNGGDSYYHGLAFTVERKFNKGLMLRSAYTFSKSIDDSSNIFVITGGSSYAQNVWDRQADRGLSAFNAFQRWAFTYVWDVPGFKSENKALDVLGYISRHWQWTGTTSLQSGLPDTIYVGSLDSTGEGHGYSGRPDVLSSRAPMTNVAISGQYSYCWPGDAQTAPAYDWATCAPISQSDLNGYHWFIPFGRPGNEGRNSYILPGQINFNFGINRNIPIPKHESQFLQLRVEMYNPFNHPNESANPGGFWTTDVNTIAPDNPSHLFDKFWARQGGRSIRLSAKYQF</sequence>
<evidence type="ECO:0000256" key="2">
    <source>
        <dbReference type="ARBA" id="ARBA00022448"/>
    </source>
</evidence>
<dbReference type="KEGG" id="aba:Acid345_4189"/>
<dbReference type="InterPro" id="IPR012910">
    <property type="entry name" value="Plug_dom"/>
</dbReference>
<keyword evidence="3" id="KW-1134">Transmembrane beta strand</keyword>
<dbReference type="InterPro" id="IPR036942">
    <property type="entry name" value="Beta-barrel_TonB_sf"/>
</dbReference>
<keyword evidence="9" id="KW-0675">Receptor</keyword>
<dbReference type="SUPFAM" id="SSF56935">
    <property type="entry name" value="Porins"/>
    <property type="match status" value="1"/>
</dbReference>
<dbReference type="Gene3D" id="2.40.170.20">
    <property type="entry name" value="TonB-dependent receptor, beta-barrel domain"/>
    <property type="match status" value="1"/>
</dbReference>
<evidence type="ECO:0000313" key="9">
    <source>
        <dbReference type="EMBL" id="ABF43189.1"/>
    </source>
</evidence>
<dbReference type="HOGENOM" id="CLU_006298_0_0_0"/>
<proteinExistence type="predicted"/>
<accession>Q1IIW1</accession>
<keyword evidence="5" id="KW-0472">Membrane</keyword>
<dbReference type="InterPro" id="IPR039426">
    <property type="entry name" value="TonB-dep_rcpt-like"/>
</dbReference>
<dbReference type="RefSeq" id="WP_011524988.1">
    <property type="nucleotide sequence ID" value="NC_008009.1"/>
</dbReference>
<feature type="domain" description="TonB-dependent transporter Oar-like beta-barrel" evidence="8">
    <location>
        <begin position="246"/>
        <end position="1065"/>
    </location>
</feature>
<organism evidence="9 10">
    <name type="scientific">Koribacter versatilis (strain Ellin345)</name>
    <dbReference type="NCBI Taxonomy" id="204669"/>
    <lineage>
        <taxon>Bacteria</taxon>
        <taxon>Pseudomonadati</taxon>
        <taxon>Acidobacteriota</taxon>
        <taxon>Terriglobia</taxon>
        <taxon>Terriglobales</taxon>
        <taxon>Candidatus Korobacteraceae</taxon>
        <taxon>Candidatus Korobacter</taxon>
    </lineage>
</organism>
<dbReference type="PANTHER" id="PTHR30069:SF46">
    <property type="entry name" value="OAR PROTEIN"/>
    <property type="match status" value="1"/>
</dbReference>
<dbReference type="GO" id="GO:0009279">
    <property type="term" value="C:cell outer membrane"/>
    <property type="evidence" value="ECO:0007669"/>
    <property type="project" value="UniProtKB-SubCell"/>
</dbReference>
<name>Q1IIW1_KORVE</name>
<dbReference type="Proteomes" id="UP000002432">
    <property type="component" value="Chromosome"/>
</dbReference>
<dbReference type="Pfam" id="PF25183">
    <property type="entry name" value="OMP_b-brl_4"/>
    <property type="match status" value="1"/>
</dbReference>
<evidence type="ECO:0000313" key="10">
    <source>
        <dbReference type="Proteomes" id="UP000002432"/>
    </source>
</evidence>
<feature type="domain" description="TonB-dependent receptor plug" evidence="7">
    <location>
        <begin position="144"/>
        <end position="239"/>
    </location>
</feature>
<keyword evidence="2" id="KW-0813">Transport</keyword>
<dbReference type="GO" id="GO:0044718">
    <property type="term" value="P:siderophore transmembrane transport"/>
    <property type="evidence" value="ECO:0007669"/>
    <property type="project" value="TreeGrafter"/>
</dbReference>
<dbReference type="SUPFAM" id="SSF49464">
    <property type="entry name" value="Carboxypeptidase regulatory domain-like"/>
    <property type="match status" value="1"/>
</dbReference>
<protein>
    <submittedName>
        <fullName evidence="9">TonB-dependent receptor</fullName>
    </submittedName>
</protein>
<dbReference type="Pfam" id="PF07715">
    <property type="entry name" value="Plug"/>
    <property type="match status" value="1"/>
</dbReference>
<evidence type="ECO:0000256" key="3">
    <source>
        <dbReference type="ARBA" id="ARBA00022452"/>
    </source>
</evidence>
<dbReference type="Pfam" id="PF13620">
    <property type="entry name" value="CarboxypepD_reg"/>
    <property type="match status" value="1"/>
</dbReference>
<dbReference type="eggNOG" id="COG4771">
    <property type="taxonomic scope" value="Bacteria"/>
</dbReference>
<dbReference type="OrthoDB" id="97893at2"/>
<dbReference type="GO" id="GO:0015344">
    <property type="term" value="F:siderophore uptake transmembrane transporter activity"/>
    <property type="evidence" value="ECO:0007669"/>
    <property type="project" value="TreeGrafter"/>
</dbReference>
<evidence type="ECO:0000259" key="7">
    <source>
        <dbReference type="Pfam" id="PF07715"/>
    </source>
</evidence>
<evidence type="ECO:0000256" key="4">
    <source>
        <dbReference type="ARBA" id="ARBA00022692"/>
    </source>
</evidence>
<dbReference type="PANTHER" id="PTHR30069">
    <property type="entry name" value="TONB-DEPENDENT OUTER MEMBRANE RECEPTOR"/>
    <property type="match status" value="1"/>
</dbReference>
<comment type="subcellular location">
    <subcellularLocation>
        <location evidence="1">Cell outer membrane</location>
        <topology evidence="1">Multi-pass membrane protein</topology>
    </subcellularLocation>
</comment>
<evidence type="ECO:0000256" key="6">
    <source>
        <dbReference type="ARBA" id="ARBA00023237"/>
    </source>
</evidence>
<dbReference type="EMBL" id="CP000360">
    <property type="protein sequence ID" value="ABF43189.1"/>
    <property type="molecule type" value="Genomic_DNA"/>
</dbReference>
<keyword evidence="4" id="KW-0812">Transmembrane</keyword>
<evidence type="ECO:0000259" key="8">
    <source>
        <dbReference type="Pfam" id="PF25183"/>
    </source>
</evidence>
<gene>
    <name evidence="9" type="ordered locus">Acid345_4189</name>
</gene>
<evidence type="ECO:0000256" key="5">
    <source>
        <dbReference type="ARBA" id="ARBA00023136"/>
    </source>
</evidence>
<dbReference type="AlphaFoldDB" id="Q1IIW1"/>
<dbReference type="InterPro" id="IPR008969">
    <property type="entry name" value="CarboxyPept-like_regulatory"/>
</dbReference>
<reference evidence="9 10" key="1">
    <citation type="journal article" date="2009" name="Appl. Environ. Microbiol.">
        <title>Three genomes from the phylum Acidobacteria provide insight into the lifestyles of these microorganisms in soils.</title>
        <authorList>
            <person name="Ward N.L."/>
            <person name="Challacombe J.F."/>
            <person name="Janssen P.H."/>
            <person name="Henrissat B."/>
            <person name="Coutinho P.M."/>
            <person name="Wu M."/>
            <person name="Xie G."/>
            <person name="Haft D.H."/>
            <person name="Sait M."/>
            <person name="Badger J."/>
            <person name="Barabote R.D."/>
            <person name="Bradley B."/>
            <person name="Brettin T.S."/>
            <person name="Brinkac L.M."/>
            <person name="Bruce D."/>
            <person name="Creasy T."/>
            <person name="Daugherty S.C."/>
            <person name="Davidsen T.M."/>
            <person name="DeBoy R.T."/>
            <person name="Detter J.C."/>
            <person name="Dodson R.J."/>
            <person name="Durkin A.S."/>
            <person name="Ganapathy A."/>
            <person name="Gwinn-Giglio M."/>
            <person name="Han C.S."/>
            <person name="Khouri H."/>
            <person name="Kiss H."/>
            <person name="Kothari S.P."/>
            <person name="Madupu R."/>
            <person name="Nelson K.E."/>
            <person name="Nelson W.C."/>
            <person name="Paulsen I."/>
            <person name="Penn K."/>
            <person name="Ren Q."/>
            <person name="Rosovitz M.J."/>
            <person name="Selengut J.D."/>
            <person name="Shrivastava S."/>
            <person name="Sullivan S.A."/>
            <person name="Tapia R."/>
            <person name="Thompson L.S."/>
            <person name="Watkins K.L."/>
            <person name="Yang Q."/>
            <person name="Yu C."/>
            <person name="Zafar N."/>
            <person name="Zhou L."/>
            <person name="Kuske C.R."/>
        </authorList>
    </citation>
    <scope>NUCLEOTIDE SEQUENCE [LARGE SCALE GENOMIC DNA]</scope>
    <source>
        <strain evidence="9 10">Ellin345</strain>
    </source>
</reference>